<evidence type="ECO:0000256" key="2">
    <source>
        <dbReference type="SAM" id="Phobius"/>
    </source>
</evidence>
<name>A0A0B1SI68_OESDE</name>
<accession>A0A0B1SI68</accession>
<organism evidence="3 4">
    <name type="scientific">Oesophagostomum dentatum</name>
    <name type="common">Nodular worm</name>
    <dbReference type="NCBI Taxonomy" id="61180"/>
    <lineage>
        <taxon>Eukaryota</taxon>
        <taxon>Metazoa</taxon>
        <taxon>Ecdysozoa</taxon>
        <taxon>Nematoda</taxon>
        <taxon>Chromadorea</taxon>
        <taxon>Rhabditida</taxon>
        <taxon>Rhabditina</taxon>
        <taxon>Rhabditomorpha</taxon>
        <taxon>Strongyloidea</taxon>
        <taxon>Strongylidae</taxon>
        <taxon>Oesophagostomum</taxon>
    </lineage>
</organism>
<feature type="region of interest" description="Disordered" evidence="1">
    <location>
        <begin position="50"/>
        <end position="82"/>
    </location>
</feature>
<feature type="non-terminal residue" evidence="3">
    <location>
        <position position="1"/>
    </location>
</feature>
<protein>
    <submittedName>
        <fullName evidence="3">Uncharacterized protein</fullName>
    </submittedName>
</protein>
<keyword evidence="2" id="KW-0812">Transmembrane</keyword>
<feature type="compositionally biased region" description="Basic and acidic residues" evidence="1">
    <location>
        <begin position="63"/>
        <end position="82"/>
    </location>
</feature>
<feature type="region of interest" description="Disordered" evidence="1">
    <location>
        <begin position="102"/>
        <end position="121"/>
    </location>
</feature>
<keyword evidence="2" id="KW-1133">Transmembrane helix</keyword>
<dbReference type="EMBL" id="KN572767">
    <property type="protein sequence ID" value="KHJ83581.1"/>
    <property type="molecule type" value="Genomic_DNA"/>
</dbReference>
<reference evidence="3 4" key="1">
    <citation type="submission" date="2014-03" db="EMBL/GenBank/DDBJ databases">
        <title>Draft genome of the hookworm Oesophagostomum dentatum.</title>
        <authorList>
            <person name="Mitreva M."/>
        </authorList>
    </citation>
    <scope>NUCLEOTIDE SEQUENCE [LARGE SCALE GENOMIC DNA]</scope>
    <source>
        <strain evidence="3 4">OD-Hann</strain>
    </source>
</reference>
<evidence type="ECO:0000313" key="3">
    <source>
        <dbReference type="EMBL" id="KHJ83581.1"/>
    </source>
</evidence>
<keyword evidence="4" id="KW-1185">Reference proteome</keyword>
<keyword evidence="2" id="KW-0472">Membrane</keyword>
<feature type="transmembrane region" description="Helical" evidence="2">
    <location>
        <begin position="19"/>
        <end position="37"/>
    </location>
</feature>
<gene>
    <name evidence="3" type="ORF">OESDEN_16719</name>
</gene>
<dbReference type="Proteomes" id="UP000053660">
    <property type="component" value="Unassembled WGS sequence"/>
</dbReference>
<evidence type="ECO:0000256" key="1">
    <source>
        <dbReference type="SAM" id="MobiDB-lite"/>
    </source>
</evidence>
<dbReference type="AlphaFoldDB" id="A0A0B1SI68"/>
<proteinExistence type="predicted"/>
<dbReference type="OrthoDB" id="5871519at2759"/>
<sequence>LSHAGDRIFVGDRRVRLRNVVYCLFWFVLIARKFRFVRFTLTKHLRMDVAEQKNVSEPSAQCDESHDRNGDPSTRKSTTSDEIVKDLLNEVRSLEKPFSVEDLAAQKKEKDRKKKERKEHK</sequence>
<feature type="compositionally biased region" description="Basic residues" evidence="1">
    <location>
        <begin position="110"/>
        <end position="121"/>
    </location>
</feature>
<feature type="non-terminal residue" evidence="3">
    <location>
        <position position="121"/>
    </location>
</feature>
<evidence type="ECO:0000313" key="4">
    <source>
        <dbReference type="Proteomes" id="UP000053660"/>
    </source>
</evidence>